<dbReference type="InterPro" id="IPR044993">
    <property type="entry name" value="BXL"/>
</dbReference>
<comment type="caution">
    <text evidence="6">The sequence shown here is derived from an EMBL/GenBank/DDBJ whole genome shotgun (WGS) entry which is preliminary data.</text>
</comment>
<feature type="domain" description="Fibronectin type III-like" evidence="5">
    <location>
        <begin position="724"/>
        <end position="794"/>
    </location>
</feature>
<dbReference type="InterPro" id="IPR001764">
    <property type="entry name" value="Glyco_hydro_3_N"/>
</dbReference>
<organism evidence="6 7">
    <name type="scientific">Forsythia ovata</name>
    <dbReference type="NCBI Taxonomy" id="205694"/>
    <lineage>
        <taxon>Eukaryota</taxon>
        <taxon>Viridiplantae</taxon>
        <taxon>Streptophyta</taxon>
        <taxon>Embryophyta</taxon>
        <taxon>Tracheophyta</taxon>
        <taxon>Spermatophyta</taxon>
        <taxon>Magnoliopsida</taxon>
        <taxon>eudicotyledons</taxon>
        <taxon>Gunneridae</taxon>
        <taxon>Pentapetalae</taxon>
        <taxon>asterids</taxon>
        <taxon>lamiids</taxon>
        <taxon>Lamiales</taxon>
        <taxon>Oleaceae</taxon>
        <taxon>Forsythieae</taxon>
        <taxon>Forsythia</taxon>
    </lineage>
</organism>
<dbReference type="AlphaFoldDB" id="A0ABD1QC30"/>
<evidence type="ECO:0000313" key="6">
    <source>
        <dbReference type="EMBL" id="KAL2473743.1"/>
    </source>
</evidence>
<feature type="signal peptide" evidence="4">
    <location>
        <begin position="1"/>
        <end position="21"/>
    </location>
</feature>
<dbReference type="InterPro" id="IPR002772">
    <property type="entry name" value="Glyco_hydro_3_C"/>
</dbReference>
<dbReference type="EMBL" id="JBFOLJ010000015">
    <property type="protein sequence ID" value="KAL2473743.1"/>
    <property type="molecule type" value="Genomic_DNA"/>
</dbReference>
<dbReference type="Gene3D" id="2.60.40.10">
    <property type="entry name" value="Immunoglobulins"/>
    <property type="match status" value="1"/>
</dbReference>
<dbReference type="Pfam" id="PF00933">
    <property type="entry name" value="Glyco_hydro_3"/>
    <property type="match status" value="1"/>
</dbReference>
<sequence>MAKFCFLLCSVLIFLAISSEARNAPSLATINDSPSNLNRTYTKVCDPQRFSDLGLDMNDFAYCDSSLSYDVRVKDLIDRMTLTEKVQQIGDKAYGVPRIGLAKYEWWSEALHGVSDVGQWNSKASFFDDVVPAATSFPCPITTTAAFNQSLWKSIGQAVSTEARAMYNLGHAGLTFWSPNINVVRDPRWGRALETPGEDPFTVGTYAANYVRGLQDIEGIENTADPNSRPLKVAACCKHYAAYDVDNWLGVDRTHFDARVTEQDMLETFVKPFEMCVKDGDVTSVMCSYNRINGIPACADPKLLRDTIRGEWDLHGYIVSDCDSVQVMIDNHKWLSDEPEDAVSQALKAGLDLDCGNYYTNYADKAVVQGKVKEKEIDESLKNLYFVLMRLGFFDGSPKFESLGKEDVCSDEHIELATQAAREGMVLLKNFNGTLPLNTDEIKTIAVVGPHANATNAMIGNYAGVPCKYVSPLDGLSTYAEVQYAMGCVNVMCKNSSLVFPAMQAAKNADATIIVAGIDLSVEAESLDRVDLLLPGYQTELINQVAAVSKGPVIVVIMSAGGVDISFARDNGNVKAILWAGFPGEEGGQAIADVLFGKYNPGGRLPLTWHESSYVDMLPMTSMPLRPVDSLGYPGRTYKFFNGSTVYPFGYGLSYTTFDYSLTSAERSLNIQLNKFQHCRDLNYTDGSFKPPCPAILTEDLQCDDNNLEFEVEVSNTGTVDGSEVVMLYWTPPKGIVESPIKQLIGFQKVFVPAGGSQKVKFQLNACKSLGIVNYRGYHLLPSGGHSIVIGDNLLSFPVGINFEQVN</sequence>
<dbReference type="SMART" id="SM01217">
    <property type="entry name" value="Fn3_like"/>
    <property type="match status" value="1"/>
</dbReference>
<dbReference type="InterPro" id="IPR013783">
    <property type="entry name" value="Ig-like_fold"/>
</dbReference>
<dbReference type="InterPro" id="IPR036962">
    <property type="entry name" value="Glyco_hydro_3_N_sf"/>
</dbReference>
<evidence type="ECO:0000256" key="1">
    <source>
        <dbReference type="ARBA" id="ARBA00022729"/>
    </source>
</evidence>
<dbReference type="Gene3D" id="3.20.20.300">
    <property type="entry name" value="Glycoside hydrolase, family 3, N-terminal domain"/>
    <property type="match status" value="1"/>
</dbReference>
<reference evidence="7" key="1">
    <citation type="submission" date="2024-07" db="EMBL/GenBank/DDBJ databases">
        <title>Two chromosome-level genome assemblies of Korean endemic species Abeliophyllum distichum and Forsythia ovata (Oleaceae).</title>
        <authorList>
            <person name="Jang H."/>
        </authorList>
    </citation>
    <scope>NUCLEOTIDE SEQUENCE [LARGE SCALE GENOMIC DNA]</scope>
</reference>
<name>A0ABD1QC30_9LAMI</name>
<feature type="chain" id="PRO_5044855801" evidence="4">
    <location>
        <begin position="22"/>
        <end position="807"/>
    </location>
</feature>
<dbReference type="InterPro" id="IPR036881">
    <property type="entry name" value="Glyco_hydro_3_C_sf"/>
</dbReference>
<dbReference type="InterPro" id="IPR026891">
    <property type="entry name" value="Fn3-like"/>
</dbReference>
<dbReference type="Pfam" id="PF01915">
    <property type="entry name" value="Glyco_hydro_3_C"/>
    <property type="match status" value="1"/>
</dbReference>
<dbReference type="InterPro" id="IPR017853">
    <property type="entry name" value="GH"/>
</dbReference>
<accession>A0ABD1QC30</accession>
<evidence type="ECO:0000256" key="3">
    <source>
        <dbReference type="ARBA" id="ARBA00023295"/>
    </source>
</evidence>
<evidence type="ECO:0000256" key="2">
    <source>
        <dbReference type="ARBA" id="ARBA00022801"/>
    </source>
</evidence>
<dbReference type="FunFam" id="3.20.20.300:FF:000010">
    <property type="entry name" value="Putative beta-D-xylosidase 5"/>
    <property type="match status" value="1"/>
</dbReference>
<dbReference type="SUPFAM" id="SSF51445">
    <property type="entry name" value="(Trans)glycosidases"/>
    <property type="match status" value="1"/>
</dbReference>
<dbReference type="PRINTS" id="PR00133">
    <property type="entry name" value="GLHYDRLASE3"/>
</dbReference>
<dbReference type="SUPFAM" id="SSF52279">
    <property type="entry name" value="Beta-D-glucan exohydrolase, C-terminal domain"/>
    <property type="match status" value="1"/>
</dbReference>
<dbReference type="Gene3D" id="3.40.50.1700">
    <property type="entry name" value="Glycoside hydrolase family 3 C-terminal domain"/>
    <property type="match status" value="1"/>
</dbReference>
<gene>
    <name evidence="6" type="ORF">Fot_49479</name>
</gene>
<keyword evidence="3" id="KW-0326">Glycosidase</keyword>
<evidence type="ECO:0000256" key="4">
    <source>
        <dbReference type="SAM" id="SignalP"/>
    </source>
</evidence>
<dbReference type="GO" id="GO:0016798">
    <property type="term" value="F:hydrolase activity, acting on glycosyl bonds"/>
    <property type="evidence" value="ECO:0007669"/>
    <property type="project" value="UniProtKB-KW"/>
</dbReference>
<proteinExistence type="predicted"/>
<keyword evidence="7" id="KW-1185">Reference proteome</keyword>
<dbReference type="PANTHER" id="PTHR42721">
    <property type="entry name" value="SUGAR HYDROLASE-RELATED"/>
    <property type="match status" value="1"/>
</dbReference>
<dbReference type="PANTHER" id="PTHR42721:SF11">
    <property type="entry name" value="BETA-D-XYLOSIDASE 5-RELATED"/>
    <property type="match status" value="1"/>
</dbReference>
<keyword evidence="1 4" id="KW-0732">Signal</keyword>
<evidence type="ECO:0000313" key="7">
    <source>
        <dbReference type="Proteomes" id="UP001604277"/>
    </source>
</evidence>
<dbReference type="Pfam" id="PF14310">
    <property type="entry name" value="Fn3-like"/>
    <property type="match status" value="1"/>
</dbReference>
<evidence type="ECO:0000259" key="5">
    <source>
        <dbReference type="SMART" id="SM01217"/>
    </source>
</evidence>
<dbReference type="Proteomes" id="UP001604277">
    <property type="component" value="Unassembled WGS sequence"/>
</dbReference>
<protein>
    <submittedName>
        <fullName evidence="6">Beta-D-xylosidase 5</fullName>
    </submittedName>
</protein>
<keyword evidence="2" id="KW-0378">Hydrolase</keyword>
<dbReference type="FunFam" id="3.40.50.1700:FF:000001">
    <property type="entry name" value="probable beta-D-xylosidase 2"/>
    <property type="match status" value="1"/>
</dbReference>